<evidence type="ECO:0000313" key="3">
    <source>
        <dbReference type="EMBL" id="MCU5777324.1"/>
    </source>
</evidence>
<dbReference type="NCBIfam" id="NF008597">
    <property type="entry name" value="PRK11564.1"/>
    <property type="match status" value="1"/>
</dbReference>
<dbReference type="GO" id="GO:0006355">
    <property type="term" value="P:regulation of DNA-templated transcription"/>
    <property type="evidence" value="ECO:0007669"/>
    <property type="project" value="InterPro"/>
</dbReference>
<dbReference type="PROSITE" id="PS51372">
    <property type="entry name" value="PRD_2"/>
    <property type="match status" value="1"/>
</dbReference>
<evidence type="ECO:0000313" key="4">
    <source>
        <dbReference type="Proteomes" id="UP001064262"/>
    </source>
</evidence>
<feature type="domain" description="PRD" evidence="2">
    <location>
        <begin position="227"/>
        <end position="334"/>
    </location>
</feature>
<name>A0A9J6PRG3_9GAMM</name>
<keyword evidence="4" id="KW-1185">Reference proteome</keyword>
<dbReference type="AlphaFoldDB" id="A0A9J6PRG3"/>
<organism evidence="3 4">
    <name type="scientific">Winslowiella arboricola</name>
    <dbReference type="NCBI Taxonomy" id="2978220"/>
    <lineage>
        <taxon>Bacteria</taxon>
        <taxon>Pseudomonadati</taxon>
        <taxon>Pseudomonadota</taxon>
        <taxon>Gammaproteobacteria</taxon>
        <taxon>Enterobacterales</taxon>
        <taxon>Erwiniaceae</taxon>
        <taxon>Winslowiella</taxon>
    </lineage>
</organism>
<evidence type="ECO:0000256" key="1">
    <source>
        <dbReference type="ARBA" id="ARBA00022737"/>
    </source>
</evidence>
<evidence type="ECO:0000259" key="2">
    <source>
        <dbReference type="PROSITE" id="PS51372"/>
    </source>
</evidence>
<gene>
    <name evidence="3" type="primary">csiE</name>
    <name evidence="3" type="ORF">N5923_07455</name>
</gene>
<proteinExistence type="predicted"/>
<dbReference type="PANTHER" id="PTHR30185">
    <property type="entry name" value="CRYPTIC BETA-GLUCOSIDE BGL OPERON ANTITERMINATOR"/>
    <property type="match status" value="1"/>
</dbReference>
<keyword evidence="1" id="KW-0677">Repeat</keyword>
<protein>
    <submittedName>
        <fullName evidence="3">Stationary phase inducible protein CsiE</fullName>
    </submittedName>
</protein>
<dbReference type="InterPro" id="IPR036634">
    <property type="entry name" value="PRD_sf"/>
</dbReference>
<dbReference type="Gene3D" id="1.10.1790.10">
    <property type="entry name" value="PRD domain"/>
    <property type="match status" value="1"/>
</dbReference>
<dbReference type="PANTHER" id="PTHR30185:SF14">
    <property type="entry name" value="STATIONARY PHASE-INDUCIBLE PROTEIN CSIE-RELATED"/>
    <property type="match status" value="1"/>
</dbReference>
<comment type="caution">
    <text evidence="3">The sequence shown here is derived from an EMBL/GenBank/DDBJ whole genome shotgun (WGS) entry which is preliminary data.</text>
</comment>
<dbReference type="SUPFAM" id="SSF63520">
    <property type="entry name" value="PTS-regulatory domain, PRD"/>
    <property type="match status" value="1"/>
</dbReference>
<dbReference type="Proteomes" id="UP001064262">
    <property type="component" value="Unassembled WGS sequence"/>
</dbReference>
<dbReference type="InterPro" id="IPR050661">
    <property type="entry name" value="BglG_antiterminators"/>
</dbReference>
<reference evidence="3" key="1">
    <citation type="submission" date="2022-09" db="EMBL/GenBank/DDBJ databases">
        <title>Winslowiella arboricola sp. nov., isolated from bleeding cankers on broadleaf hosts.</title>
        <authorList>
            <person name="Brady C."/>
            <person name="Kaur S."/>
            <person name="Crampton B."/>
            <person name="Maddock D."/>
            <person name="Arnold D."/>
            <person name="Denman S."/>
        </authorList>
    </citation>
    <scope>NUCLEOTIDE SEQUENCE</scope>
    <source>
        <strain evidence="3">BAC 15a-03b</strain>
    </source>
</reference>
<accession>A0A9J6PRG3</accession>
<dbReference type="EMBL" id="JAODIM010000038">
    <property type="protein sequence ID" value="MCU5777324.1"/>
    <property type="molecule type" value="Genomic_DNA"/>
</dbReference>
<sequence length="423" mass="48699">MMSDGPLTAPLFSSSQRRCHLLLTLYLPDSAVTLDSLSLLNGVDQHLVRQDIAEVGEEIQRYHQLDIHAHPDGSLRLHGAELDLRLCLLHWLRRALRLSPDFVEQQFAPAIRQWLRACQIEKAVYDEKNLQALIQHCGIRLNRSFTVRDRQLLQLFMQFSLCQHSYTDFTPAQQQWLASKAERLAAEEVIRHWQKRCKSAPHPNEIDFYALLFSIIHAPDVDTIEHENERHLLQSVQLLIQRFQTLSGMHFNDEEGLTGQLYTHLAQALDRSHFSIGIDSSLTEEVTRLYPRLLRTTRSAIAPLESHYGVSFSPQESGLIAIIFGAWLMQESAMQEKQVLLLTGNNELLEQEIELQLREITLLPLNIKYLDMYQYQRDGAPKDTALVITPYATPLPLYSPPLIHAELPLSEKQQRRIRTLLEA</sequence>
<dbReference type="Pfam" id="PF00874">
    <property type="entry name" value="PRD"/>
    <property type="match status" value="1"/>
</dbReference>
<dbReference type="InterPro" id="IPR011608">
    <property type="entry name" value="PRD"/>
</dbReference>